<dbReference type="Gene3D" id="2.60.120.260">
    <property type="entry name" value="Galactose-binding domain-like"/>
    <property type="match status" value="1"/>
</dbReference>
<name>X1UBU8_9ZZZZ</name>
<organism evidence="1">
    <name type="scientific">marine sediment metagenome</name>
    <dbReference type="NCBI Taxonomy" id="412755"/>
    <lineage>
        <taxon>unclassified sequences</taxon>
        <taxon>metagenomes</taxon>
        <taxon>ecological metagenomes</taxon>
    </lineage>
</organism>
<accession>X1UBU8</accession>
<evidence type="ECO:0008006" key="2">
    <source>
        <dbReference type="Google" id="ProtNLM"/>
    </source>
</evidence>
<feature type="non-terminal residue" evidence="1">
    <location>
        <position position="1"/>
    </location>
</feature>
<proteinExistence type="predicted"/>
<feature type="non-terminal residue" evidence="1">
    <location>
        <position position="280"/>
    </location>
</feature>
<reference evidence="1" key="1">
    <citation type="journal article" date="2014" name="Front. Microbiol.">
        <title>High frequency of phylogenetically diverse reductive dehalogenase-homologous genes in deep subseafloor sedimentary metagenomes.</title>
        <authorList>
            <person name="Kawai M."/>
            <person name="Futagami T."/>
            <person name="Toyoda A."/>
            <person name="Takaki Y."/>
            <person name="Nishi S."/>
            <person name="Hori S."/>
            <person name="Arai W."/>
            <person name="Tsubouchi T."/>
            <person name="Morono Y."/>
            <person name="Uchiyama I."/>
            <person name="Ito T."/>
            <person name="Fujiyama A."/>
            <person name="Inagaki F."/>
            <person name="Takami H."/>
        </authorList>
    </citation>
    <scope>NUCLEOTIDE SEQUENCE</scope>
    <source>
        <strain evidence="1">Expedition CK06-06</strain>
    </source>
</reference>
<protein>
    <recommendedName>
        <fullName evidence="2">CBM11 domain-containing protein</fullName>
    </recommendedName>
</protein>
<dbReference type="EMBL" id="BARW01017638">
    <property type="protein sequence ID" value="GAI89839.1"/>
    <property type="molecule type" value="Genomic_DNA"/>
</dbReference>
<sequence length="280" mass="30913">PDVAVDVTLGFRAGREADKHDVYLSTDEQAVIDGNAPVTTVTDASYRPLSLDLGMTYYWKINEVNEAETTTTWQGDIWNFATHEYFIVDDFEDYNDWPPDEIWSTWIDGYGVPTNGATVGYPAPDWDQGEHYVETANVHGGEQAMPFFYDNTGAAAYSEGERTFAVPQDWTKAGIQTLVLYFHGSPGNTGQLYVKVNGSKVVYDGDAVDITRPRWKQWGIDLASFGLNLQNVTTLAIGIDGSGAGGTLYFDDIGLYPSVPEQTALEIWFEAEAADSITEP</sequence>
<dbReference type="AlphaFoldDB" id="X1UBU8"/>
<evidence type="ECO:0000313" key="1">
    <source>
        <dbReference type="EMBL" id="GAI89839.1"/>
    </source>
</evidence>
<gene>
    <name evidence="1" type="ORF">S12H4_30415</name>
</gene>
<comment type="caution">
    <text evidence="1">The sequence shown here is derived from an EMBL/GenBank/DDBJ whole genome shotgun (WGS) entry which is preliminary data.</text>
</comment>